<dbReference type="InterPro" id="IPR013410">
    <property type="entry name" value="CRISPR-assoc_RAMP_Cmr4"/>
</dbReference>
<dbReference type="RefSeq" id="WP_182660013.1">
    <property type="nucleotide sequence ID" value="NZ_VKHS01000020.1"/>
</dbReference>
<evidence type="ECO:0000313" key="5">
    <source>
        <dbReference type="Proteomes" id="UP000530234"/>
    </source>
</evidence>
<dbReference type="GO" id="GO:0051607">
    <property type="term" value="P:defense response to virus"/>
    <property type="evidence" value="ECO:0007669"/>
    <property type="project" value="UniProtKB-KW"/>
</dbReference>
<dbReference type="InterPro" id="IPR005537">
    <property type="entry name" value="RAMP_III_fam"/>
</dbReference>
<dbReference type="Pfam" id="PF03787">
    <property type="entry name" value="RAMPs"/>
    <property type="match status" value="1"/>
</dbReference>
<sequence length="331" mass="34641">MNGKEAEWVLYLYAESPVHAGAADSSGVVDLAIQREAGTGYPVVWGQSLKGALRQAARDAGWDEDCIIGVFGSEPPGSGGEENEGARGALKAGALSVGDAQLVALPVPTLRRTFAWVTSDLALARLARKRQSLIGAEGIRPSPPVPAPADDGGLAGQTEWCGTKGPAEVLGPLWVGFGDTVDENVRGWAELVAGEGIGTADGLGSFAKKFTTDLLVVGQDVMPELSRSCTEVTARVQLSEEKTVQHGPFYSEYLPAETVLAASLSMRRDGKSEDGKGWAAFYVEMLVDLLHNRLHQLGGDETLGKGLVWCRLVGPGVAADSGGEAGKEKTA</sequence>
<dbReference type="EMBL" id="VKHS01000020">
    <property type="protein sequence ID" value="MBB0228326.1"/>
    <property type="molecule type" value="Genomic_DNA"/>
</dbReference>
<feature type="domain" description="CRISPR type III-associated protein" evidence="3">
    <location>
        <begin position="12"/>
        <end position="308"/>
    </location>
</feature>
<dbReference type="AlphaFoldDB" id="A0A7W3T0E0"/>
<accession>A0A7W3T0E0</accession>
<evidence type="ECO:0000313" key="4">
    <source>
        <dbReference type="EMBL" id="MBB0228326.1"/>
    </source>
</evidence>
<evidence type="ECO:0000256" key="2">
    <source>
        <dbReference type="ARBA" id="ARBA00093789"/>
    </source>
</evidence>
<keyword evidence="1" id="KW-0051">Antiviral defense</keyword>
<dbReference type="PANTHER" id="PTHR36700">
    <property type="entry name" value="CRISPR SYSTEM CMR SUBUNIT CMR4"/>
    <property type="match status" value="1"/>
</dbReference>
<evidence type="ECO:0000256" key="1">
    <source>
        <dbReference type="ARBA" id="ARBA00023118"/>
    </source>
</evidence>
<keyword evidence="5" id="KW-1185">Reference proteome</keyword>
<protein>
    <submittedName>
        <fullName evidence="4">Type III-B CRISPR module RAMP protein Cmr4</fullName>
    </submittedName>
</protein>
<evidence type="ECO:0000259" key="3">
    <source>
        <dbReference type="Pfam" id="PF03787"/>
    </source>
</evidence>
<dbReference type="Proteomes" id="UP000530234">
    <property type="component" value="Unassembled WGS sequence"/>
</dbReference>
<dbReference type="PANTHER" id="PTHR36700:SF1">
    <property type="entry name" value="CRISPR SYSTEM CMR SUBUNIT CMR4"/>
    <property type="match status" value="1"/>
</dbReference>
<gene>
    <name evidence="4" type="primary">cmr4</name>
    <name evidence="4" type="ORF">FOE67_02045</name>
</gene>
<comment type="subunit">
    <text evidence="2">Part of the Csm effector complex that includes Cas10, Csm2, Csm3, Csm4 and Csm5.</text>
</comment>
<comment type="caution">
    <text evidence="4">The sequence shown here is derived from an EMBL/GenBank/DDBJ whole genome shotgun (WGS) entry which is preliminary data.</text>
</comment>
<reference evidence="5" key="1">
    <citation type="submission" date="2019-10" db="EMBL/GenBank/DDBJ databases">
        <title>Streptomyces sp. nov., a novel actinobacterium isolated from alkaline environment.</title>
        <authorList>
            <person name="Golinska P."/>
        </authorList>
    </citation>
    <scope>NUCLEOTIDE SEQUENCE [LARGE SCALE GENOMIC DNA]</scope>
    <source>
        <strain evidence="5">DSM 42108</strain>
    </source>
</reference>
<name>A0A7W3T0E0_9ACTN</name>
<proteinExistence type="predicted"/>
<organism evidence="4 5">
    <name type="scientific">Streptomyces calidiresistens</name>
    <dbReference type="NCBI Taxonomy" id="1485586"/>
    <lineage>
        <taxon>Bacteria</taxon>
        <taxon>Bacillati</taxon>
        <taxon>Actinomycetota</taxon>
        <taxon>Actinomycetes</taxon>
        <taxon>Kitasatosporales</taxon>
        <taxon>Streptomycetaceae</taxon>
        <taxon>Streptomyces</taxon>
    </lineage>
</organism>
<dbReference type="NCBIfam" id="TIGR02580">
    <property type="entry name" value="cas_RAMP_Cmr4"/>
    <property type="match status" value="1"/>
</dbReference>